<feature type="compositionally biased region" description="Acidic residues" evidence="1">
    <location>
        <begin position="42"/>
        <end position="74"/>
    </location>
</feature>
<protein>
    <submittedName>
        <fullName evidence="2">Uncharacterized protein</fullName>
    </submittedName>
</protein>
<feature type="region of interest" description="Disordered" evidence="1">
    <location>
        <begin position="42"/>
        <end position="80"/>
    </location>
</feature>
<evidence type="ECO:0000256" key="1">
    <source>
        <dbReference type="SAM" id="MobiDB-lite"/>
    </source>
</evidence>
<dbReference type="EMBL" id="VSSQ01054455">
    <property type="protein sequence ID" value="MPN08409.1"/>
    <property type="molecule type" value="Genomic_DNA"/>
</dbReference>
<proteinExistence type="predicted"/>
<evidence type="ECO:0000313" key="2">
    <source>
        <dbReference type="EMBL" id="MPN08409.1"/>
    </source>
</evidence>
<reference evidence="2" key="1">
    <citation type="submission" date="2019-08" db="EMBL/GenBank/DDBJ databases">
        <authorList>
            <person name="Kucharzyk K."/>
            <person name="Murdoch R.W."/>
            <person name="Higgins S."/>
            <person name="Loffler F."/>
        </authorList>
    </citation>
    <scope>NUCLEOTIDE SEQUENCE</scope>
</reference>
<name>A0A645F4Q5_9ZZZZ</name>
<sequence>MVLICPYCDIEISEKLVEAEDGCCPECGTLITANSVVDEYDEDEFDDEFSDEFEDEELENDDEFSDMDFDDFDDDDKKSK</sequence>
<accession>A0A645F4Q5</accession>
<gene>
    <name evidence="2" type="ORF">SDC9_155691</name>
</gene>
<organism evidence="2">
    <name type="scientific">bioreactor metagenome</name>
    <dbReference type="NCBI Taxonomy" id="1076179"/>
    <lineage>
        <taxon>unclassified sequences</taxon>
        <taxon>metagenomes</taxon>
        <taxon>ecological metagenomes</taxon>
    </lineage>
</organism>
<comment type="caution">
    <text evidence="2">The sequence shown here is derived from an EMBL/GenBank/DDBJ whole genome shotgun (WGS) entry which is preliminary data.</text>
</comment>
<dbReference type="AlphaFoldDB" id="A0A645F4Q5"/>